<evidence type="ECO:0000259" key="1">
    <source>
        <dbReference type="PROSITE" id="PS51186"/>
    </source>
</evidence>
<dbReference type="PROSITE" id="PS51186">
    <property type="entry name" value="GNAT"/>
    <property type="match status" value="1"/>
</dbReference>
<dbReference type="EMBL" id="LT607750">
    <property type="protein sequence ID" value="SCG72906.1"/>
    <property type="molecule type" value="Genomic_DNA"/>
</dbReference>
<dbReference type="InterPro" id="IPR000182">
    <property type="entry name" value="GNAT_dom"/>
</dbReference>
<dbReference type="Pfam" id="PF00583">
    <property type="entry name" value="Acetyltransf_1"/>
    <property type="match status" value="1"/>
</dbReference>
<evidence type="ECO:0000313" key="2">
    <source>
        <dbReference type="EMBL" id="SCG72906.1"/>
    </source>
</evidence>
<keyword evidence="3" id="KW-1185">Reference proteome</keyword>
<organism evidence="2 3">
    <name type="scientific">Micromonospora echinaurantiaca</name>
    <dbReference type="NCBI Taxonomy" id="47857"/>
    <lineage>
        <taxon>Bacteria</taxon>
        <taxon>Bacillati</taxon>
        <taxon>Actinomycetota</taxon>
        <taxon>Actinomycetes</taxon>
        <taxon>Micromonosporales</taxon>
        <taxon>Micromonosporaceae</taxon>
        <taxon>Micromonospora</taxon>
    </lineage>
</organism>
<dbReference type="GO" id="GO:0016747">
    <property type="term" value="F:acyltransferase activity, transferring groups other than amino-acyl groups"/>
    <property type="evidence" value="ECO:0007669"/>
    <property type="project" value="InterPro"/>
</dbReference>
<evidence type="ECO:0000313" key="3">
    <source>
        <dbReference type="Proteomes" id="UP000198217"/>
    </source>
</evidence>
<dbReference type="SUPFAM" id="SSF55729">
    <property type="entry name" value="Acyl-CoA N-acyltransferases (Nat)"/>
    <property type="match status" value="1"/>
</dbReference>
<protein>
    <submittedName>
        <fullName evidence="2">Acetyltransferase (GNAT) family protein</fullName>
    </submittedName>
</protein>
<dbReference type="RefSeq" id="WP_088995790.1">
    <property type="nucleotide sequence ID" value="NZ_LT607750.1"/>
</dbReference>
<name>A0A1C5JSA5_9ACTN</name>
<gene>
    <name evidence="2" type="ORF">GA0070609_4776</name>
</gene>
<accession>A0A1C5JSA5</accession>
<proteinExistence type="predicted"/>
<reference evidence="2 3" key="1">
    <citation type="submission" date="2016-06" db="EMBL/GenBank/DDBJ databases">
        <authorList>
            <person name="Kjaerup R.B."/>
            <person name="Dalgaard T.S."/>
            <person name="Juul-Madsen H.R."/>
        </authorList>
    </citation>
    <scope>NUCLEOTIDE SEQUENCE [LARGE SCALE GENOMIC DNA]</scope>
    <source>
        <strain evidence="2 3">DSM 43904</strain>
    </source>
</reference>
<dbReference type="AlphaFoldDB" id="A0A1C5JSA5"/>
<feature type="domain" description="N-acetyltransferase" evidence="1">
    <location>
        <begin position="13"/>
        <end position="177"/>
    </location>
</feature>
<dbReference type="Gene3D" id="3.40.630.30">
    <property type="match status" value="1"/>
</dbReference>
<keyword evidence="2" id="KW-0808">Transferase</keyword>
<dbReference type="InterPro" id="IPR016181">
    <property type="entry name" value="Acyl_CoA_acyltransferase"/>
</dbReference>
<dbReference type="Proteomes" id="UP000198217">
    <property type="component" value="Chromosome I"/>
</dbReference>
<sequence>MQEDWQLRHHTAEESRELVGQLVDVYLDAHADDGPLYNADRYRQQLAAHMPRPGWELVTAMADGELVGYIYGFPLAADTRWWDGIQEPVAAGFTEENGRRTFAISELLVCRAWQRRGIARALHDELVKSRSEERATLLVRPDNTVARHAYASWGWGDVARLRPRWKDAPTYLVLTRPIGR</sequence>